<proteinExistence type="predicted"/>
<feature type="transmembrane region" description="Helical" evidence="1">
    <location>
        <begin position="102"/>
        <end position="125"/>
    </location>
</feature>
<gene>
    <name evidence="2" type="ORF">VNO78_03402</name>
</gene>
<organism evidence="2 3">
    <name type="scientific">Psophocarpus tetragonolobus</name>
    <name type="common">Winged bean</name>
    <name type="synonym">Dolichos tetragonolobus</name>
    <dbReference type="NCBI Taxonomy" id="3891"/>
    <lineage>
        <taxon>Eukaryota</taxon>
        <taxon>Viridiplantae</taxon>
        <taxon>Streptophyta</taxon>
        <taxon>Embryophyta</taxon>
        <taxon>Tracheophyta</taxon>
        <taxon>Spermatophyta</taxon>
        <taxon>Magnoliopsida</taxon>
        <taxon>eudicotyledons</taxon>
        <taxon>Gunneridae</taxon>
        <taxon>Pentapetalae</taxon>
        <taxon>rosids</taxon>
        <taxon>fabids</taxon>
        <taxon>Fabales</taxon>
        <taxon>Fabaceae</taxon>
        <taxon>Papilionoideae</taxon>
        <taxon>50 kb inversion clade</taxon>
        <taxon>NPAAA clade</taxon>
        <taxon>indigoferoid/millettioid clade</taxon>
        <taxon>Phaseoleae</taxon>
        <taxon>Psophocarpus</taxon>
    </lineage>
</organism>
<keyword evidence="1" id="KW-0472">Membrane</keyword>
<sequence>MLTRRFETFQALALAVVSIGVAVATETHLQFHFFGACLALAWIVPSAVSCGIDSSSKRTGLLCHFFYLIYGFINRLMWKITPITSIFLAAMLPFDWNFHNSMVILASAIVGFLLQWSGALALGYARFPIVE</sequence>
<evidence type="ECO:0000313" key="2">
    <source>
        <dbReference type="EMBL" id="KAK7411957.1"/>
    </source>
</evidence>
<reference evidence="2 3" key="1">
    <citation type="submission" date="2024-01" db="EMBL/GenBank/DDBJ databases">
        <title>The genomes of 5 underutilized Papilionoideae crops provide insights into root nodulation and disease resistanc.</title>
        <authorList>
            <person name="Jiang F."/>
        </authorList>
    </citation>
    <scope>NUCLEOTIDE SEQUENCE [LARGE SCALE GENOMIC DNA]</scope>
    <source>
        <strain evidence="2">DUOXIRENSHENG_FW03</strain>
        <tissue evidence="2">Leaves</tissue>
    </source>
</reference>
<dbReference type="Proteomes" id="UP001386955">
    <property type="component" value="Unassembled WGS sequence"/>
</dbReference>
<comment type="caution">
    <text evidence="2">The sequence shown here is derived from an EMBL/GenBank/DDBJ whole genome shotgun (WGS) entry which is preliminary data.</text>
</comment>
<keyword evidence="3" id="KW-1185">Reference proteome</keyword>
<protein>
    <submittedName>
        <fullName evidence="2">Uncharacterized protein</fullName>
    </submittedName>
</protein>
<accession>A0AAN9T0C5</accession>
<evidence type="ECO:0000313" key="3">
    <source>
        <dbReference type="Proteomes" id="UP001386955"/>
    </source>
</evidence>
<feature type="transmembrane region" description="Helical" evidence="1">
    <location>
        <begin position="65"/>
        <end position="90"/>
    </location>
</feature>
<dbReference type="EMBL" id="JAYMYS010000001">
    <property type="protein sequence ID" value="KAK7411957.1"/>
    <property type="molecule type" value="Genomic_DNA"/>
</dbReference>
<name>A0AAN9T0C5_PSOTE</name>
<feature type="transmembrane region" description="Helical" evidence="1">
    <location>
        <begin position="34"/>
        <end position="53"/>
    </location>
</feature>
<evidence type="ECO:0000256" key="1">
    <source>
        <dbReference type="SAM" id="Phobius"/>
    </source>
</evidence>
<keyword evidence="1" id="KW-0812">Transmembrane</keyword>
<keyword evidence="1" id="KW-1133">Transmembrane helix</keyword>
<dbReference type="AlphaFoldDB" id="A0AAN9T0C5"/>